<dbReference type="GO" id="GO:0006457">
    <property type="term" value="P:protein folding"/>
    <property type="evidence" value="ECO:0007669"/>
    <property type="project" value="InterPro"/>
</dbReference>
<proteinExistence type="predicted"/>
<dbReference type="FunFam" id="2.60.260.20:FF:000013">
    <property type="entry name" value="DnaJ subfamily B member 11"/>
    <property type="match status" value="1"/>
</dbReference>
<dbReference type="InterPro" id="IPR001305">
    <property type="entry name" value="HSP_DnaJ_Cys-rich_dom"/>
</dbReference>
<evidence type="ECO:0000256" key="6">
    <source>
        <dbReference type="PROSITE-ProRule" id="PRU00546"/>
    </source>
</evidence>
<feature type="non-terminal residue" evidence="9">
    <location>
        <position position="1"/>
    </location>
</feature>
<dbReference type="InterPro" id="IPR036410">
    <property type="entry name" value="HSP_DnaJ_Cys-rich_dom_sf"/>
</dbReference>
<protein>
    <submittedName>
        <fullName evidence="9">HSP40/DnaJ peptide-binding protein</fullName>
    </submittedName>
</protein>
<dbReference type="InParanoid" id="A0A3N4KIX6"/>
<dbReference type="OrthoDB" id="550424at2759"/>
<evidence type="ECO:0000313" key="9">
    <source>
        <dbReference type="EMBL" id="RPB09262.1"/>
    </source>
</evidence>
<dbReference type="InterPro" id="IPR008971">
    <property type="entry name" value="HSP40/DnaJ_pept-bd"/>
</dbReference>
<evidence type="ECO:0000256" key="2">
    <source>
        <dbReference type="ARBA" id="ARBA00022737"/>
    </source>
</evidence>
<keyword evidence="5" id="KW-0143">Chaperone</keyword>
<dbReference type="GO" id="GO:0051082">
    <property type="term" value="F:unfolded protein binding"/>
    <property type="evidence" value="ECO:0007669"/>
    <property type="project" value="InterPro"/>
</dbReference>
<keyword evidence="10" id="KW-1185">Reference proteome</keyword>
<evidence type="ECO:0000256" key="4">
    <source>
        <dbReference type="ARBA" id="ARBA00022833"/>
    </source>
</evidence>
<dbReference type="AlphaFoldDB" id="A0A3N4KIX6"/>
<dbReference type="CDD" id="cd10719">
    <property type="entry name" value="DnaJ_zf"/>
    <property type="match status" value="1"/>
</dbReference>
<dbReference type="PROSITE" id="PS51188">
    <property type="entry name" value="ZF_CR"/>
    <property type="match status" value="1"/>
</dbReference>
<feature type="zinc finger region" description="CR-type" evidence="6">
    <location>
        <begin position="1"/>
        <end position="66"/>
    </location>
</feature>
<gene>
    <name evidence="9" type="ORF">P167DRAFT_538579</name>
</gene>
<feature type="compositionally biased region" description="Acidic residues" evidence="7">
    <location>
        <begin position="218"/>
        <end position="233"/>
    </location>
</feature>
<evidence type="ECO:0000256" key="1">
    <source>
        <dbReference type="ARBA" id="ARBA00022723"/>
    </source>
</evidence>
<sequence>GGKPNTKPKKCTTCAGKGYTESLRQIGRGLVTQENSPCAACSSTGQTYRDRDRCRRCKGTCVHEEKKVLELYIPRGSKHGDKIVLEGEADEAPDQETGNIVFVLDEKEHDVFDRSGADLSARLRVTLAEALTGFEKVVVKHLDGRGVLVKHPRGKVLRPGQVLRVKGEGMPRKRSEARGDLYLVVDIEFPKDGWSPEVERIRELLPKGEKEEIKAEQVDEVEYEEADLDEFGAEEGGQGGVWEDDDEDDEEDGQPQCAQA</sequence>
<dbReference type="InterPro" id="IPR044713">
    <property type="entry name" value="DNJA1/2-like"/>
</dbReference>
<dbReference type="EMBL" id="ML119153">
    <property type="protein sequence ID" value="RPB09262.1"/>
    <property type="molecule type" value="Genomic_DNA"/>
</dbReference>
<feature type="domain" description="CR-type" evidence="8">
    <location>
        <begin position="1"/>
        <end position="66"/>
    </location>
</feature>
<dbReference type="GO" id="GO:0030544">
    <property type="term" value="F:Hsp70 protein binding"/>
    <property type="evidence" value="ECO:0007669"/>
    <property type="project" value="InterPro"/>
</dbReference>
<dbReference type="STRING" id="1392247.A0A3N4KIX6"/>
<keyword evidence="3 6" id="KW-0863">Zinc-finger</keyword>
<keyword evidence="1 6" id="KW-0479">Metal-binding</keyword>
<dbReference type="SUPFAM" id="SSF49493">
    <property type="entry name" value="HSP40/DnaJ peptide-binding domain"/>
    <property type="match status" value="2"/>
</dbReference>
<feature type="compositionally biased region" description="Acidic residues" evidence="7">
    <location>
        <begin position="242"/>
        <end position="253"/>
    </location>
</feature>
<accession>A0A3N4KIX6</accession>
<evidence type="ECO:0000259" key="8">
    <source>
        <dbReference type="PROSITE" id="PS51188"/>
    </source>
</evidence>
<dbReference type="Gene3D" id="2.60.260.20">
    <property type="entry name" value="Urease metallochaperone UreE, N-terminal domain"/>
    <property type="match status" value="2"/>
</dbReference>
<dbReference type="CDD" id="cd10747">
    <property type="entry name" value="DnaJ_C"/>
    <property type="match status" value="1"/>
</dbReference>
<dbReference type="FunFam" id="2.10.230.10:FF:000001">
    <property type="entry name" value="DnaJ subfamily A member 2"/>
    <property type="match status" value="1"/>
</dbReference>
<evidence type="ECO:0000256" key="5">
    <source>
        <dbReference type="ARBA" id="ARBA00023186"/>
    </source>
</evidence>
<evidence type="ECO:0000256" key="7">
    <source>
        <dbReference type="SAM" id="MobiDB-lite"/>
    </source>
</evidence>
<dbReference type="SUPFAM" id="SSF57938">
    <property type="entry name" value="DnaJ/Hsp40 cysteine-rich domain"/>
    <property type="match status" value="1"/>
</dbReference>
<feature type="region of interest" description="Disordered" evidence="7">
    <location>
        <begin position="212"/>
        <end position="260"/>
    </location>
</feature>
<reference evidence="9 10" key="1">
    <citation type="journal article" date="2018" name="Nat. Ecol. Evol.">
        <title>Pezizomycetes genomes reveal the molecular basis of ectomycorrhizal truffle lifestyle.</title>
        <authorList>
            <person name="Murat C."/>
            <person name="Payen T."/>
            <person name="Noel B."/>
            <person name="Kuo A."/>
            <person name="Morin E."/>
            <person name="Chen J."/>
            <person name="Kohler A."/>
            <person name="Krizsan K."/>
            <person name="Balestrini R."/>
            <person name="Da Silva C."/>
            <person name="Montanini B."/>
            <person name="Hainaut M."/>
            <person name="Levati E."/>
            <person name="Barry K.W."/>
            <person name="Belfiori B."/>
            <person name="Cichocki N."/>
            <person name="Clum A."/>
            <person name="Dockter R.B."/>
            <person name="Fauchery L."/>
            <person name="Guy J."/>
            <person name="Iotti M."/>
            <person name="Le Tacon F."/>
            <person name="Lindquist E.A."/>
            <person name="Lipzen A."/>
            <person name="Malagnac F."/>
            <person name="Mello A."/>
            <person name="Molinier V."/>
            <person name="Miyauchi S."/>
            <person name="Poulain J."/>
            <person name="Riccioni C."/>
            <person name="Rubini A."/>
            <person name="Sitrit Y."/>
            <person name="Splivallo R."/>
            <person name="Traeger S."/>
            <person name="Wang M."/>
            <person name="Zifcakova L."/>
            <person name="Wipf D."/>
            <person name="Zambonelli A."/>
            <person name="Paolocci F."/>
            <person name="Nowrousian M."/>
            <person name="Ottonello S."/>
            <person name="Baldrian P."/>
            <person name="Spatafora J.W."/>
            <person name="Henrissat B."/>
            <person name="Nagy L.G."/>
            <person name="Aury J.M."/>
            <person name="Wincker P."/>
            <person name="Grigoriev I.V."/>
            <person name="Bonfante P."/>
            <person name="Martin F.M."/>
        </authorList>
    </citation>
    <scope>NUCLEOTIDE SEQUENCE [LARGE SCALE GENOMIC DNA]</scope>
    <source>
        <strain evidence="9 10">CCBAS932</strain>
    </source>
</reference>
<dbReference type="Proteomes" id="UP000277580">
    <property type="component" value="Unassembled WGS sequence"/>
</dbReference>
<dbReference type="GO" id="GO:0008270">
    <property type="term" value="F:zinc ion binding"/>
    <property type="evidence" value="ECO:0007669"/>
    <property type="project" value="UniProtKB-KW"/>
</dbReference>
<evidence type="ECO:0000256" key="3">
    <source>
        <dbReference type="ARBA" id="ARBA00022771"/>
    </source>
</evidence>
<evidence type="ECO:0000313" key="10">
    <source>
        <dbReference type="Proteomes" id="UP000277580"/>
    </source>
</evidence>
<keyword evidence="2" id="KW-0677">Repeat</keyword>
<dbReference type="Pfam" id="PF01556">
    <property type="entry name" value="DnaJ_C"/>
    <property type="match status" value="1"/>
</dbReference>
<dbReference type="InterPro" id="IPR002939">
    <property type="entry name" value="DnaJ_C"/>
</dbReference>
<dbReference type="PANTHER" id="PTHR43888">
    <property type="entry name" value="DNAJ-LIKE-2, ISOFORM A-RELATED"/>
    <property type="match status" value="1"/>
</dbReference>
<keyword evidence="4 6" id="KW-0862">Zinc</keyword>
<organism evidence="9 10">
    <name type="scientific">Morchella conica CCBAS932</name>
    <dbReference type="NCBI Taxonomy" id="1392247"/>
    <lineage>
        <taxon>Eukaryota</taxon>
        <taxon>Fungi</taxon>
        <taxon>Dikarya</taxon>
        <taxon>Ascomycota</taxon>
        <taxon>Pezizomycotina</taxon>
        <taxon>Pezizomycetes</taxon>
        <taxon>Pezizales</taxon>
        <taxon>Morchellaceae</taxon>
        <taxon>Morchella</taxon>
    </lineage>
</organism>
<name>A0A3N4KIX6_9PEZI</name>